<keyword evidence="2" id="KW-0472">Membrane</keyword>
<comment type="caution">
    <text evidence="4">The sequence shown here is derived from an EMBL/GenBank/DDBJ whole genome shotgun (WGS) entry which is preliminary data.</text>
</comment>
<feature type="region of interest" description="Disordered" evidence="1">
    <location>
        <begin position="3674"/>
        <end position="3693"/>
    </location>
</feature>
<dbReference type="EMBL" id="JAEHOC010000034">
    <property type="protein sequence ID" value="KAG2428517.1"/>
    <property type="molecule type" value="Genomic_DNA"/>
</dbReference>
<sequence length="3737" mass="368054">MAATSPLVRLRRFALPLALVALCAAAAHGQTLTSAVLTAANTISATLTNSTSSADCRAAFVYLDSNNATKAASPFANCTATGTSVTLILASGVSYAAGDQLNVKVNQTTLNTTAGAPFVAAATPLAVRPVLVSGTLTGASTLVVKLPLSGNSVPTDFATNMTICGGALQLLSAAGTAKSSLFTACALSGDVITLTLAGAYAAGDAVNVVSGQTILLFGTTAYTRNATATTIMPTLVSVTLASTSSIAVGASAPVALAANASAAVCNSIFDVKLSNGTLLPAAFASCSVGPVPTTVTAVFANGTSYAGGMTINLRANQTSLVAAPAGPLVVPLATALAISPTILSASLTTATTIVVALPVASATSGTFDCNSVFELRSAGAATATATPFTDCALSANGLAVTLTVTVGKYKAGDTLNVKSTNTILNVAGTNYVPKAVPVLPTITAAYLISSTVVSVSLPVPSALPAVYAAADCARSIIIAAANSTVAKPISACALAAGASSLLVTLGAGATFVSGDTVNVQADQWTLRAGQTVTVGPTYVPSPAPVAIMPAFTSAVLTGATTIVVQLPAASALATGDCNSAFQLVSGGASPFASCALGATNTTLTLNLTASTEYTVGFRVSPKNINTLLTVGNSSYAYLPVAINPTLLPSTTAVLVSPTSILVTLPFASYLPSTANATHCNAAFELKSAAGTAKTAPFTACAISGGTALTLTIAAGTYTAGDTLGVKGNNTVFLGASSSGPAYVPATAAITITPTIVAAAISGTSTVFVTLSAPATLNTSACNSAFVVTGKSSVFANCTLSPDSLSVTLMLTAPSSVAGGDTINVVASQTALMAGTVAFLPATTARTVADAVLVSAHLASLTTLVAKLSVPSVAAASFASSCNNVFVVANSSGAAKSTAISSCVLTDSTTATLTISSSTFVAGDTLNIKSGQTFLTALDAAGPAIPAAATAKAIAPAITTAVATAYNTFLIPLPLQSDLGAGCTSSFTVASAAGTAKTVTGCALINNKTSLTVTISATGTGADAPFAAGDTITIVSGQAVLKATAAAGAYGPLSPVTIVPSVGIATVTAEKSVTVVLPGVTSTYPSPLTPAACNAAIGVYSAGSLRSIASCAISGSTASTTTMSLTLASSYVGGDTITVVQTAYTAAMSVGTAAYGPLPTAAFMQPTLVSAKAVSLRSIWVTLPAASTFVKTDAAVAALDQSDCGSAITISPSRTLNATSSCNLNSTSGTILTITLDTATYVAGDTIDIANSQAFLVAGSKSGPAYISRSALNIAPALVTSAVASAPDTIMVKLPFTAILNTGVSGASNLASLTAAQCAASVEIKSGTSTRVLSATNPCTVSGTVLTIKLNGTGSDVYSSGDTFNFKDTNTLIRDSTSKLAYQSMPVAAIISPMIVSAMAIAQDTFVITLPVSSTFGGSTTPTNAQCSAAASGVLLYPAATTPAKTLATSACSMSGNTLTVKVASGSYFAAGDYVDVAATQTALVGGTAGPAYVGTSVQGSTVQVGCGYLTSAKATAANTIVVALPVTASINDGTTDFIMAVSPAYVTSVAAIATNKLMVALPVDSNLNSSAQATSCANSVSIGSAGAKSTGCTLTVLEGSRYLTITLAAGTTLAAGDTFDFKASQTAITVGTTANGAPYAAKSISLPTIAFGAYDGTVFTATVINSTGIDIALPMASSLSGSACSSYLSFTNSLAPTACTVYQPAGQSNYYLSVNLSSVYIAGSTVTLNLASSTTLTAGAGTTQKYASVSGAINIQASIASAVLVSSTSVLTTSPGAFGTMFLKQGASATAAATTNYVPRLSALVIAPSIQAAYITGATTIKVVLPVAAAVPRANFISSCNSVFALYSAATGNAKSTSSFTSCWLDATDLKTVYLTLTSASSYTAKDYINIVAGQTILTSYGAGTNGRVAFAPRPLSVQIVPQIVSAIATSATNILVQLPIPSYKASGGATGTTINVAGSQSALTYQTASGTGNFGSAATAITIAGSIVSAQATATNVITVTFPASACFYTSSLQAGLVAGSSANQCGTVLAVSDASGAAKALLGSGNACVLSNTGSTTMTVTLVSGTTFAAVISPTILSAVATSSVTIRVTLPVSSSFFDASTPPLSLNSRSLTDAECGTIIEVKSSTTTKTLNGTACSINGVVLTVTLSSATPYAPGDTINIKSGNVMLRGGSTSDGPLYTPATAVPITIGYFVSAVATEPRTVYLTLPFPSAIFPSGGGSAIDPPTLNDCTSVLSIGNPAYNIDSTSKCVFVTSTLIKVTLASGAGNLVAAGNKADMGTGGGSGAIMRAVATGTPTASSTAYAFGTLPTAGAITVGPTITSAAATSATTVSLTLALAGFIPGAAGGVIFNDTQCSGVVAFTPAKTLAATDACRFRSGSNLILDVTLSGSGATGVFAGGDTVNISSSNLGTSTYALYAGGSASGPVFVPYSAGVTIDPNLVSAIAVDVNKVEVTLPGPSYYGTTAPSCDTIIAFTGVTKAYPSSGSCVLDSAKTTLTVTFDGTTTTTGFYAANDQVNVKSDNSVFKAGTTTAGPLYKTSTSDIVVNPSIISAKATGPQTVVVALPTDSAFFAGGTADATAGGISGAHCSEALVVASSALVTKSLKSCLIDAASPRILTVTLADNETFAAGDTINVLAKNSAASSAATKPLQSGTGSSPVRAYKPRASPVKIAAGYILGSYAVSTSDIAIQLPVPAFVSGTDCSSAVLVQSGDATPVTKALASCYVDSGTYLVVTLVSTASFASGDVVTIKSTNAVLFTGSDNTGALYAAVSGTTPNNVLATIDSAYMVSPTTILVTMPAAVTFIGGVSKATCDAVFNFTAAVGGANVTSPIMDCTAFDSSTISVTLNSSALYTPGMGINILKDQAVAKVGGSTGTNLVVFPLDTPISPTLFGSNATLVAPTTVAVPLPGASSLSSTTAASCAASLRITSVLGEDAASPFSGCSVGADGKVLSLALSAPSYAPGQSFNVKSTNSILRLGAAATGALYQPFTSQVPDLPILTSIFTAVLVDPSTVIVNLPAPAAVPANFTLDECLKSLAFLTSAGVAKNGSVVTSCTLRTDRLALTLSLAAPLSLAGGDRVNVKPGQAALRVAALDAGPSYVPKALAQIVTPAFFGSANLTAATSVVVKMPFASALASGADCKTVVALLSTAGAVKNVSSCSLGADGVSLTVTLAAASYTAGDVVNAVPGQTALTLADGVTPYVPSEKGILISPNLVSAALTNATVISVALPTASVLTSTAAADCSAAVVIVSNGSAVASPLSACAVSADGLTLTLTAAATYKPIAGNTVDVAVNQTVLRAGSATGPAYVPRSAAVLITVPSPPPSPPPSPAPSPPPSPPLSTANYSARGLATGPLSCNVLIGANTITTTSGNFTGLPSYAGKDASFSGSCKDAVTGAVYTDDTVASTLPAGLTGLVLAPVTALASVWDISSVADLADTNKDYLRLLGVPVNASAYGSATTLLAYDYYVKGFVALETPAVAVMNVEGMVAANLLMYTKFFDGLNSSVAGRDISAAEALAAGQYALAVGLEMATTPVNTSDPAAILQLINSTYSILTAKNATAAAGRRLLQTAASFTQLQAQATALAAATADSNALVAVQQAKLIAAINAGTSISAADLTNIINEASKVIVTQSTVIANAATGLASGAISPASFTSSYTGSALTTLVAQQQLAATPGSDVTASPPPAPPSEDSKSNTGLIIGLVVGLVGGAIVITLIVVFIVMRRRKQNVAAAGQATA</sequence>
<keyword evidence="3" id="KW-0732">Signal</keyword>
<evidence type="ECO:0000313" key="5">
    <source>
        <dbReference type="Proteomes" id="UP000650467"/>
    </source>
</evidence>
<evidence type="ECO:0000256" key="3">
    <source>
        <dbReference type="SAM" id="SignalP"/>
    </source>
</evidence>
<evidence type="ECO:0000256" key="1">
    <source>
        <dbReference type="SAM" id="MobiDB-lite"/>
    </source>
</evidence>
<evidence type="ECO:0000313" key="4">
    <source>
        <dbReference type="EMBL" id="KAG2428517.1"/>
    </source>
</evidence>
<keyword evidence="5" id="KW-1185">Reference proteome</keyword>
<dbReference type="Proteomes" id="UP000650467">
    <property type="component" value="Unassembled WGS sequence"/>
</dbReference>
<name>A0A835VTB6_CHLIN</name>
<organism evidence="4 5">
    <name type="scientific">Chlamydomonas incerta</name>
    <dbReference type="NCBI Taxonomy" id="51695"/>
    <lineage>
        <taxon>Eukaryota</taxon>
        <taxon>Viridiplantae</taxon>
        <taxon>Chlorophyta</taxon>
        <taxon>core chlorophytes</taxon>
        <taxon>Chlorophyceae</taxon>
        <taxon>CS clade</taxon>
        <taxon>Chlamydomonadales</taxon>
        <taxon>Chlamydomonadaceae</taxon>
        <taxon>Chlamydomonas</taxon>
    </lineage>
</organism>
<protein>
    <submittedName>
        <fullName evidence="4">Uncharacterized protein</fullName>
    </submittedName>
</protein>
<evidence type="ECO:0000256" key="2">
    <source>
        <dbReference type="SAM" id="Phobius"/>
    </source>
</evidence>
<feature type="region of interest" description="Disordered" evidence="1">
    <location>
        <begin position="3320"/>
        <end position="3346"/>
    </location>
</feature>
<keyword evidence="2" id="KW-1133">Transmembrane helix</keyword>
<feature type="chain" id="PRO_5032582111" evidence="3">
    <location>
        <begin position="30"/>
        <end position="3737"/>
    </location>
</feature>
<feature type="signal peptide" evidence="3">
    <location>
        <begin position="1"/>
        <end position="29"/>
    </location>
</feature>
<feature type="transmembrane region" description="Helical" evidence="2">
    <location>
        <begin position="3698"/>
        <end position="3721"/>
    </location>
</feature>
<reference evidence="4" key="1">
    <citation type="journal article" date="2020" name="bioRxiv">
        <title>Comparative genomics of Chlamydomonas.</title>
        <authorList>
            <person name="Craig R.J."/>
            <person name="Hasan A.R."/>
            <person name="Ness R.W."/>
            <person name="Keightley P.D."/>
        </authorList>
    </citation>
    <scope>NUCLEOTIDE SEQUENCE</scope>
    <source>
        <strain evidence="4">SAG 7.73</strain>
    </source>
</reference>
<gene>
    <name evidence="4" type="ORF">HXX76_011634</name>
</gene>
<feature type="compositionally biased region" description="Pro residues" evidence="1">
    <location>
        <begin position="3321"/>
        <end position="3340"/>
    </location>
</feature>
<accession>A0A835VTB6</accession>
<keyword evidence="2" id="KW-0812">Transmembrane</keyword>
<proteinExistence type="predicted"/>
<dbReference type="OrthoDB" id="10512369at2759"/>